<dbReference type="PANTHER" id="PTHR43472:SF1">
    <property type="entry name" value="PHOSPHORIBOSYLAMINE--GLYCINE LIGASE, CHLOROPLASTIC"/>
    <property type="match status" value="1"/>
</dbReference>
<evidence type="ECO:0000313" key="11">
    <source>
        <dbReference type="EMBL" id="KUG15836.1"/>
    </source>
</evidence>
<comment type="similarity">
    <text evidence="7">Belongs to the GARS family.</text>
</comment>
<dbReference type="SMART" id="SM01209">
    <property type="entry name" value="GARS_A"/>
    <property type="match status" value="1"/>
</dbReference>
<dbReference type="SMART" id="SM01210">
    <property type="entry name" value="GARS_C"/>
    <property type="match status" value="1"/>
</dbReference>
<keyword evidence="5" id="KW-0658">Purine biosynthesis</keyword>
<dbReference type="EMBL" id="LNQE01001525">
    <property type="protein sequence ID" value="KUG15836.1"/>
    <property type="molecule type" value="Genomic_DNA"/>
</dbReference>
<evidence type="ECO:0000256" key="8">
    <source>
        <dbReference type="ARBA" id="ARBA00042242"/>
    </source>
</evidence>
<keyword evidence="3 11" id="KW-0436">Ligase</keyword>
<evidence type="ECO:0000256" key="2">
    <source>
        <dbReference type="ARBA" id="ARBA00013255"/>
    </source>
</evidence>
<evidence type="ECO:0000256" key="7">
    <source>
        <dbReference type="ARBA" id="ARBA00038345"/>
    </source>
</evidence>
<sequence>MPMPLVQDHKRAYEGDEGPNTGGMGSFSMPDHSLPFVTDHDRERALGIMEEAIRALGSAGIVYRGVLYGQFMNTARGPMVIEFNARFGDPEAMNVLSLLESDFFTIIEHMVAGTLSKRDVRFKKSATVCKYLVPEGYPEAPVSGEPLTHIRDPGALLYYANVEERDGTLYTQTSRTLAFVGVGDTLEEAEERAETAASAVKGRVRHRRDIGTRELLARRVMHMQELR</sequence>
<dbReference type="InterPro" id="IPR011054">
    <property type="entry name" value="Rudment_hybrid_motif"/>
</dbReference>
<evidence type="ECO:0000256" key="6">
    <source>
        <dbReference type="ARBA" id="ARBA00022840"/>
    </source>
</evidence>
<dbReference type="PROSITE" id="PS50975">
    <property type="entry name" value="ATP_GRASP"/>
    <property type="match status" value="1"/>
</dbReference>
<evidence type="ECO:0000256" key="5">
    <source>
        <dbReference type="ARBA" id="ARBA00022755"/>
    </source>
</evidence>
<dbReference type="AlphaFoldDB" id="A0A0W8F4Q3"/>
<dbReference type="Gene3D" id="3.30.470.20">
    <property type="entry name" value="ATP-grasp fold, B domain"/>
    <property type="match status" value="1"/>
</dbReference>
<gene>
    <name evidence="11" type="ORF">ASZ90_014504</name>
</gene>
<proteinExistence type="inferred from homology"/>
<dbReference type="Gene3D" id="3.90.600.10">
    <property type="entry name" value="Phosphoribosylglycinamide synthetase, C-terminal domain"/>
    <property type="match status" value="1"/>
</dbReference>
<dbReference type="GO" id="GO:0005524">
    <property type="term" value="F:ATP binding"/>
    <property type="evidence" value="ECO:0007669"/>
    <property type="project" value="UniProtKB-KW"/>
</dbReference>
<dbReference type="GO" id="GO:0004637">
    <property type="term" value="F:phosphoribosylamine-glycine ligase activity"/>
    <property type="evidence" value="ECO:0007669"/>
    <property type="project" value="UniProtKB-EC"/>
</dbReference>
<evidence type="ECO:0000256" key="9">
    <source>
        <dbReference type="ARBA" id="ARBA00042864"/>
    </source>
</evidence>
<evidence type="ECO:0000256" key="4">
    <source>
        <dbReference type="ARBA" id="ARBA00022741"/>
    </source>
</evidence>
<keyword evidence="6" id="KW-0067">ATP-binding</keyword>
<dbReference type="PANTHER" id="PTHR43472">
    <property type="entry name" value="PHOSPHORIBOSYLAMINE--GLYCINE LIGASE"/>
    <property type="match status" value="1"/>
</dbReference>
<dbReference type="PROSITE" id="PS00184">
    <property type="entry name" value="GARS"/>
    <property type="match status" value="1"/>
</dbReference>
<evidence type="ECO:0000256" key="3">
    <source>
        <dbReference type="ARBA" id="ARBA00022598"/>
    </source>
</evidence>
<dbReference type="Pfam" id="PF02843">
    <property type="entry name" value="GARS_C"/>
    <property type="match status" value="1"/>
</dbReference>
<keyword evidence="4" id="KW-0547">Nucleotide-binding</keyword>
<protein>
    <recommendedName>
        <fullName evidence="2">phosphoribosylamine--glycine ligase</fullName>
        <ecNumber evidence="2">6.3.4.13</ecNumber>
    </recommendedName>
    <alternativeName>
        <fullName evidence="8">Glycinamide ribonucleotide synthetase</fullName>
    </alternativeName>
    <alternativeName>
        <fullName evidence="9">Phosphoribosylglycinamide synthetase</fullName>
    </alternativeName>
</protein>
<dbReference type="SUPFAM" id="SSF56059">
    <property type="entry name" value="Glutathione synthetase ATP-binding domain-like"/>
    <property type="match status" value="1"/>
</dbReference>
<dbReference type="InterPro" id="IPR020561">
    <property type="entry name" value="PRibGlycinamid_synth_ATP-grasp"/>
</dbReference>
<dbReference type="UniPathway" id="UPA00074">
    <property type="reaction ID" value="UER00125"/>
</dbReference>
<dbReference type="GO" id="GO:0006189">
    <property type="term" value="P:'de novo' IMP biosynthetic process"/>
    <property type="evidence" value="ECO:0007669"/>
    <property type="project" value="UniProtKB-UniPathway"/>
</dbReference>
<dbReference type="InterPro" id="IPR037123">
    <property type="entry name" value="PRibGlycinamide_synth_C_sf"/>
</dbReference>
<accession>A0A0W8F4Q3</accession>
<reference evidence="11" key="1">
    <citation type="journal article" date="2015" name="Proc. Natl. Acad. Sci. U.S.A.">
        <title>Networks of energetic and metabolic interactions define dynamics in microbial communities.</title>
        <authorList>
            <person name="Embree M."/>
            <person name="Liu J.K."/>
            <person name="Al-Bassam M.M."/>
            <person name="Zengler K."/>
        </authorList>
    </citation>
    <scope>NUCLEOTIDE SEQUENCE</scope>
</reference>
<dbReference type="Pfam" id="PF01071">
    <property type="entry name" value="GARS_A"/>
    <property type="match status" value="1"/>
</dbReference>
<dbReference type="EC" id="6.3.4.13" evidence="2"/>
<name>A0A0W8F4Q3_9ZZZZ</name>
<dbReference type="InterPro" id="IPR020559">
    <property type="entry name" value="PRibGlycinamide_synth_CS"/>
</dbReference>
<comment type="caution">
    <text evidence="11">The sequence shown here is derived from an EMBL/GenBank/DDBJ whole genome shotgun (WGS) entry which is preliminary data.</text>
</comment>
<dbReference type="GO" id="GO:0046872">
    <property type="term" value="F:metal ion binding"/>
    <property type="evidence" value="ECO:0007669"/>
    <property type="project" value="InterPro"/>
</dbReference>
<organism evidence="11">
    <name type="scientific">hydrocarbon metagenome</name>
    <dbReference type="NCBI Taxonomy" id="938273"/>
    <lineage>
        <taxon>unclassified sequences</taxon>
        <taxon>metagenomes</taxon>
        <taxon>ecological metagenomes</taxon>
    </lineage>
</organism>
<comment type="pathway">
    <text evidence="1">Purine metabolism; IMP biosynthesis via de novo pathway; N(1)-(5-phospho-D-ribosyl)glycinamide from 5-phospho-alpha-D-ribose 1-diphosphate: step 2/2.</text>
</comment>
<dbReference type="GO" id="GO:0009113">
    <property type="term" value="P:purine nucleobase biosynthetic process"/>
    <property type="evidence" value="ECO:0007669"/>
    <property type="project" value="InterPro"/>
</dbReference>
<dbReference type="InterPro" id="IPR011761">
    <property type="entry name" value="ATP-grasp"/>
</dbReference>
<dbReference type="SUPFAM" id="SSF51246">
    <property type="entry name" value="Rudiment single hybrid motif"/>
    <property type="match status" value="1"/>
</dbReference>
<evidence type="ECO:0000256" key="1">
    <source>
        <dbReference type="ARBA" id="ARBA00005174"/>
    </source>
</evidence>
<feature type="domain" description="ATP-grasp" evidence="10">
    <location>
        <begin position="48"/>
        <end position="112"/>
    </location>
</feature>
<dbReference type="InterPro" id="IPR020560">
    <property type="entry name" value="PRibGlycinamide_synth_C-dom"/>
</dbReference>
<evidence type="ECO:0000259" key="10">
    <source>
        <dbReference type="PROSITE" id="PS50975"/>
    </source>
</evidence>
<dbReference type="InterPro" id="IPR000115">
    <property type="entry name" value="PRibGlycinamide_synth"/>
</dbReference>